<evidence type="ECO:0000256" key="7">
    <source>
        <dbReference type="ARBA" id="ARBA00023242"/>
    </source>
</evidence>
<organism evidence="9 10">
    <name type="scientific">Acorus calamus</name>
    <name type="common">Sweet flag</name>
    <dbReference type="NCBI Taxonomy" id="4465"/>
    <lineage>
        <taxon>Eukaryota</taxon>
        <taxon>Viridiplantae</taxon>
        <taxon>Streptophyta</taxon>
        <taxon>Embryophyta</taxon>
        <taxon>Tracheophyta</taxon>
        <taxon>Spermatophyta</taxon>
        <taxon>Magnoliopsida</taxon>
        <taxon>Liliopsida</taxon>
        <taxon>Acoraceae</taxon>
        <taxon>Acorus</taxon>
    </lineage>
</organism>
<dbReference type="InterPro" id="IPR040260">
    <property type="entry name" value="RFA2-like"/>
</dbReference>
<keyword evidence="10" id="KW-1185">Reference proteome</keyword>
<dbReference type="EMBL" id="JAUJYO010000012">
    <property type="protein sequence ID" value="KAK1301519.1"/>
    <property type="molecule type" value="Genomic_DNA"/>
</dbReference>
<reference evidence="9" key="1">
    <citation type="journal article" date="2023" name="Nat. Commun.">
        <title>Diploid and tetraploid genomes of Acorus and the evolution of monocots.</title>
        <authorList>
            <person name="Ma L."/>
            <person name="Liu K.W."/>
            <person name="Li Z."/>
            <person name="Hsiao Y.Y."/>
            <person name="Qi Y."/>
            <person name="Fu T."/>
            <person name="Tang G.D."/>
            <person name="Zhang D."/>
            <person name="Sun W.H."/>
            <person name="Liu D.K."/>
            <person name="Li Y."/>
            <person name="Chen G.Z."/>
            <person name="Liu X.D."/>
            <person name="Liao X.Y."/>
            <person name="Jiang Y.T."/>
            <person name="Yu X."/>
            <person name="Hao Y."/>
            <person name="Huang J."/>
            <person name="Zhao X.W."/>
            <person name="Ke S."/>
            <person name="Chen Y.Y."/>
            <person name="Wu W.L."/>
            <person name="Hsu J.L."/>
            <person name="Lin Y.F."/>
            <person name="Huang M.D."/>
            <person name="Li C.Y."/>
            <person name="Huang L."/>
            <person name="Wang Z.W."/>
            <person name="Zhao X."/>
            <person name="Zhong W.Y."/>
            <person name="Peng D.H."/>
            <person name="Ahmad S."/>
            <person name="Lan S."/>
            <person name="Zhang J.S."/>
            <person name="Tsai W.C."/>
            <person name="Van de Peer Y."/>
            <person name="Liu Z.J."/>
        </authorList>
    </citation>
    <scope>NUCLEOTIDE SEQUENCE</scope>
    <source>
        <strain evidence="9">CP</strain>
    </source>
</reference>
<dbReference type="AlphaFoldDB" id="A0AAV9DKG0"/>
<reference evidence="9" key="2">
    <citation type="submission" date="2023-06" db="EMBL/GenBank/DDBJ databases">
        <authorList>
            <person name="Ma L."/>
            <person name="Liu K.-W."/>
            <person name="Li Z."/>
            <person name="Hsiao Y.-Y."/>
            <person name="Qi Y."/>
            <person name="Fu T."/>
            <person name="Tang G."/>
            <person name="Zhang D."/>
            <person name="Sun W.-H."/>
            <person name="Liu D.-K."/>
            <person name="Li Y."/>
            <person name="Chen G.-Z."/>
            <person name="Liu X.-D."/>
            <person name="Liao X.-Y."/>
            <person name="Jiang Y.-T."/>
            <person name="Yu X."/>
            <person name="Hao Y."/>
            <person name="Huang J."/>
            <person name="Zhao X.-W."/>
            <person name="Ke S."/>
            <person name="Chen Y.-Y."/>
            <person name="Wu W.-L."/>
            <person name="Hsu J.-L."/>
            <person name="Lin Y.-F."/>
            <person name="Huang M.-D."/>
            <person name="Li C.-Y."/>
            <person name="Huang L."/>
            <person name="Wang Z.-W."/>
            <person name="Zhao X."/>
            <person name="Zhong W.-Y."/>
            <person name="Peng D.-H."/>
            <person name="Ahmad S."/>
            <person name="Lan S."/>
            <person name="Zhang J.-S."/>
            <person name="Tsai W.-C."/>
            <person name="Van De Peer Y."/>
            <person name="Liu Z.-J."/>
        </authorList>
    </citation>
    <scope>NUCLEOTIDE SEQUENCE</scope>
    <source>
        <strain evidence="9">CP</strain>
        <tissue evidence="9">Leaves</tissue>
    </source>
</reference>
<evidence type="ECO:0000256" key="4">
    <source>
        <dbReference type="ARBA" id="ARBA00022454"/>
    </source>
</evidence>
<keyword evidence="7" id="KW-0539">Nucleus</keyword>
<accession>A0AAV9DKG0</accession>
<evidence type="ECO:0000256" key="2">
    <source>
        <dbReference type="ARBA" id="ARBA00004574"/>
    </source>
</evidence>
<dbReference type="InterPro" id="IPR012340">
    <property type="entry name" value="NA-bd_OB-fold"/>
</dbReference>
<dbReference type="GO" id="GO:0000781">
    <property type="term" value="C:chromosome, telomeric region"/>
    <property type="evidence" value="ECO:0007669"/>
    <property type="project" value="UniProtKB-SubCell"/>
</dbReference>
<dbReference type="Gene3D" id="2.40.50.140">
    <property type="entry name" value="Nucleic acid-binding proteins"/>
    <property type="match status" value="1"/>
</dbReference>
<evidence type="ECO:0000256" key="1">
    <source>
        <dbReference type="ARBA" id="ARBA00004123"/>
    </source>
</evidence>
<protein>
    <recommendedName>
        <fullName evidence="3">CST complex subunit STN1</fullName>
    </recommendedName>
    <alternativeName>
        <fullName evidence="8">Suppressor of cdc thirteen homolog</fullName>
    </alternativeName>
</protein>
<evidence type="ECO:0000256" key="6">
    <source>
        <dbReference type="ARBA" id="ARBA00023125"/>
    </source>
</evidence>
<keyword evidence="5" id="KW-0779">Telomere</keyword>
<gene>
    <name evidence="9" type="primary">STN1</name>
    <name evidence="9" type="ORF">QJS10_CPB12g01355</name>
</gene>
<comment type="subcellular location">
    <subcellularLocation>
        <location evidence="2">Chromosome</location>
        <location evidence="2">Telomere</location>
    </subcellularLocation>
    <subcellularLocation>
        <location evidence="1">Nucleus</location>
    </subcellularLocation>
</comment>
<evidence type="ECO:0000256" key="5">
    <source>
        <dbReference type="ARBA" id="ARBA00022895"/>
    </source>
</evidence>
<dbReference type="GO" id="GO:0003677">
    <property type="term" value="F:DNA binding"/>
    <property type="evidence" value="ECO:0007669"/>
    <property type="project" value="UniProtKB-KW"/>
</dbReference>
<proteinExistence type="predicted"/>
<evidence type="ECO:0000256" key="8">
    <source>
        <dbReference type="ARBA" id="ARBA00030039"/>
    </source>
</evidence>
<comment type="caution">
    <text evidence="9">The sequence shown here is derived from an EMBL/GenBank/DDBJ whole genome shotgun (WGS) entry which is preliminary data.</text>
</comment>
<evidence type="ECO:0000313" key="9">
    <source>
        <dbReference type="EMBL" id="KAK1301519.1"/>
    </source>
</evidence>
<sequence length="141" mass="16388">MDHISTTHVKLLASDFLSLTQNNHRHHHHPPSFTMKNGRPITRSETVGVVVYHERRDKFLKFQVDDGSGCIPCILWLNQSPDSPYFARRDPYDAILIDGPGFIRITVTDVVTERDPNAEILHWLDCLKLFRDYYKSTRIGR</sequence>
<dbReference type="PANTHER" id="PTHR13989">
    <property type="entry name" value="REPLICATION PROTEIN A-RELATED"/>
    <property type="match status" value="1"/>
</dbReference>
<dbReference type="SUPFAM" id="SSF50249">
    <property type="entry name" value="Nucleic acid-binding proteins"/>
    <property type="match status" value="1"/>
</dbReference>
<keyword evidence="4" id="KW-0158">Chromosome</keyword>
<dbReference type="Proteomes" id="UP001180020">
    <property type="component" value="Unassembled WGS sequence"/>
</dbReference>
<evidence type="ECO:0000313" key="10">
    <source>
        <dbReference type="Proteomes" id="UP001180020"/>
    </source>
</evidence>
<dbReference type="GO" id="GO:0005634">
    <property type="term" value="C:nucleus"/>
    <property type="evidence" value="ECO:0007669"/>
    <property type="project" value="UniProtKB-SubCell"/>
</dbReference>
<name>A0AAV9DKG0_ACOCL</name>
<keyword evidence="6" id="KW-0238">DNA-binding</keyword>
<evidence type="ECO:0000256" key="3">
    <source>
        <dbReference type="ARBA" id="ARBA00017411"/>
    </source>
</evidence>
<dbReference type="PANTHER" id="PTHR13989:SF33">
    <property type="entry name" value="CST COMPLEX SUBUNIT STN1"/>
    <property type="match status" value="1"/>
</dbReference>